<dbReference type="GO" id="GO:0005634">
    <property type="term" value="C:nucleus"/>
    <property type="evidence" value="ECO:0007669"/>
    <property type="project" value="UniProtKB-SubCell"/>
</dbReference>
<dbReference type="Pfam" id="PF11951">
    <property type="entry name" value="Fungal_trans_2"/>
    <property type="match status" value="1"/>
</dbReference>
<comment type="caution">
    <text evidence="6">The sequence shown here is derived from an EMBL/GenBank/DDBJ whole genome shotgun (WGS) entry which is preliminary data.</text>
</comment>
<dbReference type="AlphaFoldDB" id="A0A9W9PVY7"/>
<comment type="subcellular location">
    <subcellularLocation>
        <location evidence="1">Nucleus</location>
    </subcellularLocation>
</comment>
<dbReference type="EMBL" id="JAPZBO010000005">
    <property type="protein sequence ID" value="KAJ5315280.1"/>
    <property type="molecule type" value="Genomic_DNA"/>
</dbReference>
<dbReference type="SUPFAM" id="SSF57701">
    <property type="entry name" value="Zn2/Cys6 DNA-binding domain"/>
    <property type="match status" value="1"/>
</dbReference>
<name>A0A9W9PVY7_9EURO</name>
<dbReference type="GO" id="GO:0003677">
    <property type="term" value="F:DNA binding"/>
    <property type="evidence" value="ECO:0007669"/>
    <property type="project" value="UniProtKB-KW"/>
</dbReference>
<dbReference type="Gene3D" id="4.10.240.10">
    <property type="entry name" value="Zn(2)-C6 fungal-type DNA-binding domain"/>
    <property type="match status" value="1"/>
</dbReference>
<dbReference type="InterPro" id="IPR036864">
    <property type="entry name" value="Zn2-C6_fun-type_DNA-bd_sf"/>
</dbReference>
<reference evidence="6" key="1">
    <citation type="submission" date="2022-12" db="EMBL/GenBank/DDBJ databases">
        <authorList>
            <person name="Petersen C."/>
        </authorList>
    </citation>
    <scope>NUCLEOTIDE SEQUENCE</scope>
    <source>
        <strain evidence="6">IBT 21472</strain>
    </source>
</reference>
<gene>
    <name evidence="6" type="ORF">N7476_005587</name>
</gene>
<sequence>MGARSRQGCFSCRRRKKKCDEVKPICTACLRNSLGCTWPEFSFSPHEASVEVGSTRQKTRARSQYGPKSDTWALALTNAPSKLLTLTIPAAPSNFALPGVVSSGSGTWRLLDHYLKDTANRLACLQDSQNPFLHTILPAALNDELLMNAILALSGVHLMQRVPQLDLNVQSLASSSYTRALKQLRVALSDLTRNGSSVDGAWRALIIVLIFYLLEATRGSDPKAMQGHLDGAHHLMAYVMRFPLTSTPLSIVSFTTDLYVYNAGLASFTTNCSPISTSQSETWANTSASTVNPVGVMCGCAHDLFIFVPRVSSLLWDITSETSSEAGHRESLIDDYHALRTQIVAWKPSSDQEDLVLCAELYRQSLLLLLDSRFARKSTSSIADQAFRNLEFFISRLPPQSPIATTATWPFFAFGIHAQNPQQKEVVRSYLKSLITTFGMGVMSTALNQLEEIWMLEPSQDVVNRFFTHQNQLFLIC</sequence>
<keyword evidence="5" id="KW-0539">Nucleus</keyword>
<evidence type="ECO:0000256" key="4">
    <source>
        <dbReference type="ARBA" id="ARBA00023163"/>
    </source>
</evidence>
<keyword evidence="3" id="KW-0238">DNA-binding</keyword>
<dbReference type="PANTHER" id="PTHR37534:SF46">
    <property type="entry name" value="ZN(II)2CYS6 TRANSCRIPTION FACTOR (EUROFUNG)"/>
    <property type="match status" value="1"/>
</dbReference>
<dbReference type="PROSITE" id="PS00463">
    <property type="entry name" value="ZN2_CY6_FUNGAL_1"/>
    <property type="match status" value="1"/>
</dbReference>
<organism evidence="6 7">
    <name type="scientific">Penicillium atrosanguineum</name>
    <dbReference type="NCBI Taxonomy" id="1132637"/>
    <lineage>
        <taxon>Eukaryota</taxon>
        <taxon>Fungi</taxon>
        <taxon>Dikarya</taxon>
        <taxon>Ascomycota</taxon>
        <taxon>Pezizomycotina</taxon>
        <taxon>Eurotiomycetes</taxon>
        <taxon>Eurotiomycetidae</taxon>
        <taxon>Eurotiales</taxon>
        <taxon>Aspergillaceae</taxon>
        <taxon>Penicillium</taxon>
    </lineage>
</organism>
<protein>
    <submittedName>
        <fullName evidence="6">Uncharacterized protein</fullName>
    </submittedName>
</protein>
<dbReference type="InterPro" id="IPR001138">
    <property type="entry name" value="Zn2Cys6_DnaBD"/>
</dbReference>
<evidence type="ECO:0000256" key="2">
    <source>
        <dbReference type="ARBA" id="ARBA00023015"/>
    </source>
</evidence>
<accession>A0A9W9PVY7</accession>
<dbReference type="GO" id="GO:0000981">
    <property type="term" value="F:DNA-binding transcription factor activity, RNA polymerase II-specific"/>
    <property type="evidence" value="ECO:0007669"/>
    <property type="project" value="InterPro"/>
</dbReference>
<dbReference type="InterPro" id="IPR021858">
    <property type="entry name" value="Fun_TF"/>
</dbReference>
<dbReference type="CDD" id="cd00067">
    <property type="entry name" value="GAL4"/>
    <property type="match status" value="1"/>
</dbReference>
<evidence type="ECO:0000313" key="6">
    <source>
        <dbReference type="EMBL" id="KAJ5315280.1"/>
    </source>
</evidence>
<keyword evidence="7" id="KW-1185">Reference proteome</keyword>
<dbReference type="SMART" id="SM00066">
    <property type="entry name" value="GAL4"/>
    <property type="match status" value="1"/>
</dbReference>
<keyword evidence="4" id="KW-0804">Transcription</keyword>
<evidence type="ECO:0000256" key="1">
    <source>
        <dbReference type="ARBA" id="ARBA00004123"/>
    </source>
</evidence>
<reference evidence="6" key="2">
    <citation type="journal article" date="2023" name="IMA Fungus">
        <title>Comparative genomic study of the Penicillium genus elucidates a diverse pangenome and 15 lateral gene transfer events.</title>
        <authorList>
            <person name="Petersen C."/>
            <person name="Sorensen T."/>
            <person name="Nielsen M.R."/>
            <person name="Sondergaard T.E."/>
            <person name="Sorensen J.L."/>
            <person name="Fitzpatrick D.A."/>
            <person name="Frisvad J.C."/>
            <person name="Nielsen K.L."/>
        </authorList>
    </citation>
    <scope>NUCLEOTIDE SEQUENCE</scope>
    <source>
        <strain evidence="6">IBT 21472</strain>
    </source>
</reference>
<dbReference type="OrthoDB" id="187139at2759"/>
<evidence type="ECO:0000256" key="5">
    <source>
        <dbReference type="ARBA" id="ARBA00023242"/>
    </source>
</evidence>
<evidence type="ECO:0000256" key="3">
    <source>
        <dbReference type="ARBA" id="ARBA00023125"/>
    </source>
</evidence>
<proteinExistence type="predicted"/>
<keyword evidence="2" id="KW-0805">Transcription regulation</keyword>
<evidence type="ECO:0000313" key="7">
    <source>
        <dbReference type="Proteomes" id="UP001147746"/>
    </source>
</evidence>
<dbReference type="Proteomes" id="UP001147746">
    <property type="component" value="Unassembled WGS sequence"/>
</dbReference>
<dbReference type="GO" id="GO:0008270">
    <property type="term" value="F:zinc ion binding"/>
    <property type="evidence" value="ECO:0007669"/>
    <property type="project" value="InterPro"/>
</dbReference>
<dbReference type="PANTHER" id="PTHR37534">
    <property type="entry name" value="TRANSCRIPTIONAL ACTIVATOR PROTEIN UGA3"/>
    <property type="match status" value="1"/>
</dbReference>
<dbReference type="PROSITE" id="PS50048">
    <property type="entry name" value="ZN2_CY6_FUNGAL_2"/>
    <property type="match status" value="1"/>
</dbReference>
<dbReference type="Pfam" id="PF00172">
    <property type="entry name" value="Zn_clus"/>
    <property type="match status" value="1"/>
</dbReference>